<keyword evidence="3" id="KW-0560">Oxidoreductase</keyword>
<evidence type="ECO:0000256" key="2">
    <source>
        <dbReference type="ARBA" id="ARBA00022857"/>
    </source>
</evidence>
<dbReference type="EMBL" id="SKBQ01000046">
    <property type="protein sequence ID" value="TPX11837.1"/>
    <property type="molecule type" value="Genomic_DNA"/>
</dbReference>
<dbReference type="SUPFAM" id="SSF51735">
    <property type="entry name" value="NAD(P)-binding Rossmann-fold domains"/>
    <property type="match status" value="1"/>
</dbReference>
<dbReference type="InParanoid" id="A0A507AWI9"/>
<protein>
    <recommendedName>
        <fullName evidence="4">NAD(P)-binding domain-containing protein</fullName>
    </recommendedName>
</protein>
<keyword evidence="6" id="KW-1185">Reference proteome</keyword>
<dbReference type="InterPro" id="IPR036291">
    <property type="entry name" value="NAD(P)-bd_dom_sf"/>
</dbReference>
<feature type="domain" description="NAD(P)-binding" evidence="4">
    <location>
        <begin position="11"/>
        <end position="155"/>
    </location>
</feature>
<comment type="similarity">
    <text evidence="1">Belongs to the NmrA-type oxidoreductase family. Isoflavone reductase subfamily.</text>
</comment>
<dbReference type="AlphaFoldDB" id="A0A507AWI9"/>
<evidence type="ECO:0000259" key="4">
    <source>
        <dbReference type="Pfam" id="PF13460"/>
    </source>
</evidence>
<dbReference type="InterPro" id="IPR016040">
    <property type="entry name" value="NAD(P)-bd_dom"/>
</dbReference>
<dbReference type="GO" id="GO:0016491">
    <property type="term" value="F:oxidoreductase activity"/>
    <property type="evidence" value="ECO:0007669"/>
    <property type="project" value="UniProtKB-KW"/>
</dbReference>
<dbReference type="PANTHER" id="PTHR47706:SF9">
    <property type="entry name" value="NMRA-LIKE DOMAIN-CONTAINING PROTEIN-RELATED"/>
    <property type="match status" value="1"/>
</dbReference>
<dbReference type="GeneID" id="41975021"/>
<reference evidence="5 6" key="1">
    <citation type="submission" date="2019-06" db="EMBL/GenBank/DDBJ databases">
        <title>Draft genome sequence of the filamentous fungus Phialemoniopsis curvata isolated from diesel fuel.</title>
        <authorList>
            <person name="Varaljay V.A."/>
            <person name="Lyon W.J."/>
            <person name="Crouch A.L."/>
            <person name="Drake C.E."/>
            <person name="Hollomon J.M."/>
            <person name="Nadeau L.J."/>
            <person name="Nunn H.S."/>
            <person name="Stevenson B.S."/>
            <person name="Bojanowski C.L."/>
            <person name="Crookes-Goodson W.J."/>
        </authorList>
    </citation>
    <scope>NUCLEOTIDE SEQUENCE [LARGE SCALE GENOMIC DNA]</scope>
    <source>
        <strain evidence="5 6">D216</strain>
    </source>
</reference>
<name>A0A507AWI9_9PEZI</name>
<dbReference type="Gene3D" id="3.40.50.720">
    <property type="entry name" value="NAD(P)-binding Rossmann-like Domain"/>
    <property type="match status" value="1"/>
</dbReference>
<accession>A0A507AWI9</accession>
<evidence type="ECO:0000256" key="1">
    <source>
        <dbReference type="ARBA" id="ARBA00005725"/>
    </source>
</evidence>
<dbReference type="PANTHER" id="PTHR47706">
    <property type="entry name" value="NMRA-LIKE FAMILY PROTEIN"/>
    <property type="match status" value="1"/>
</dbReference>
<evidence type="ECO:0000313" key="6">
    <source>
        <dbReference type="Proteomes" id="UP000319257"/>
    </source>
</evidence>
<comment type="caution">
    <text evidence="5">The sequence shown here is derived from an EMBL/GenBank/DDBJ whole genome shotgun (WGS) entry which is preliminary data.</text>
</comment>
<dbReference type="OrthoDB" id="9984533at2759"/>
<dbReference type="InterPro" id="IPR051609">
    <property type="entry name" value="NmrA/Isoflavone_reductase-like"/>
</dbReference>
<evidence type="ECO:0000256" key="3">
    <source>
        <dbReference type="ARBA" id="ARBA00023002"/>
    </source>
</evidence>
<gene>
    <name evidence="5" type="ORF">E0L32_007574</name>
</gene>
<dbReference type="Pfam" id="PF13460">
    <property type="entry name" value="NAD_binding_10"/>
    <property type="match status" value="1"/>
</dbReference>
<dbReference type="Proteomes" id="UP000319257">
    <property type="component" value="Unassembled WGS sequence"/>
</dbReference>
<dbReference type="FunCoup" id="A0A507AWI9">
    <property type="interactions" value="671"/>
</dbReference>
<proteinExistence type="inferred from homology"/>
<keyword evidence="2" id="KW-0521">NADP</keyword>
<sequence>MVEIKNVAVLGASGNLGQVVVAALLKAGFVVTAVVRPESKANTSPDVTVKTSSYSDTAALTSAFQDQHAVVEAFNPAAAGHQRAIVEAAVAAGVSHLITPEFGADSFNPYLDEVLLYEPKLEAQRQLDDVLARTKATLSWTAVNIGVWFDWAIEQGIFWVDKRTKTITRFGSGNQKYCMSRLAMTGDAVVAVLKQPHLFHNRPAYFASHTVSTNELIGIIKEELGGQEWKVVDVPLSGFADEARKLWEQDTRDGVQDRLHTRAYAMLGTVSMFDENNRYGADFGTKLEPGWDEGEAALRRRLKELLS</sequence>
<evidence type="ECO:0000313" key="5">
    <source>
        <dbReference type="EMBL" id="TPX11837.1"/>
    </source>
</evidence>
<dbReference type="RefSeq" id="XP_030993548.1">
    <property type="nucleotide sequence ID" value="XM_031142333.1"/>
</dbReference>
<organism evidence="5 6">
    <name type="scientific">Thyridium curvatum</name>
    <dbReference type="NCBI Taxonomy" id="1093900"/>
    <lineage>
        <taxon>Eukaryota</taxon>
        <taxon>Fungi</taxon>
        <taxon>Dikarya</taxon>
        <taxon>Ascomycota</taxon>
        <taxon>Pezizomycotina</taxon>
        <taxon>Sordariomycetes</taxon>
        <taxon>Sordariomycetidae</taxon>
        <taxon>Thyridiales</taxon>
        <taxon>Thyridiaceae</taxon>
        <taxon>Thyridium</taxon>
    </lineage>
</organism>